<dbReference type="PROSITE" id="PS50070">
    <property type="entry name" value="KRINGLE_2"/>
    <property type="match status" value="1"/>
</dbReference>
<dbReference type="PROSITE" id="PS50038">
    <property type="entry name" value="FZ"/>
    <property type="match status" value="1"/>
</dbReference>
<reference evidence="8" key="1">
    <citation type="submission" date="2020-04" db="EMBL/GenBank/DDBJ databases">
        <authorList>
            <person name="Alioto T."/>
            <person name="Alioto T."/>
            <person name="Gomez Garrido J."/>
        </authorList>
    </citation>
    <scope>NUCLEOTIDE SEQUENCE</scope>
    <source>
        <strain evidence="8">A484AB</strain>
    </source>
</reference>
<keyword evidence="6 7" id="KW-1015">Disulfide bond</keyword>
<dbReference type="Gene3D" id="1.10.2000.10">
    <property type="entry name" value="Frizzled cysteine-rich domain"/>
    <property type="match status" value="1"/>
</dbReference>
<comment type="caution">
    <text evidence="7">Lacks conserved residue(s) required for the propagation of feature annotation.</text>
</comment>
<dbReference type="InterPro" id="IPR018056">
    <property type="entry name" value="Kringle_CS"/>
</dbReference>
<dbReference type="Pfam" id="PF00051">
    <property type="entry name" value="Kringle"/>
    <property type="match status" value="1"/>
</dbReference>
<dbReference type="Pfam" id="PF01392">
    <property type="entry name" value="Fz"/>
    <property type="match status" value="1"/>
</dbReference>
<dbReference type="GO" id="GO:0005102">
    <property type="term" value="F:signaling receptor binding"/>
    <property type="evidence" value="ECO:0007669"/>
    <property type="project" value="TreeGrafter"/>
</dbReference>
<evidence type="ECO:0000313" key="8">
    <source>
        <dbReference type="EMBL" id="CAB4007051.1"/>
    </source>
</evidence>
<dbReference type="FunFam" id="2.20.100.10:FF:000001">
    <property type="entry name" value="semaphorin-5A isoform X1"/>
    <property type="match status" value="1"/>
</dbReference>
<evidence type="ECO:0000256" key="6">
    <source>
        <dbReference type="ARBA" id="ARBA00023157"/>
    </source>
</evidence>
<sequence length="480" mass="54278">MMGVVSFANCCGTVVILATIFSTNVAGKHYLQDRNRTCIPAEAEPPLNSSSCYPLVNFTRPFCQNHGITLPNYVYDTPYRQNNRNDEGNKDFDEIVKIGVSRISRFSQVDISNVRKCAQAAAKWFCRQYFPSCDRTQSVFKEQKICRESCLVLTRTCGKLWEMFVKYYTIQYPDSKKLYQCELQPYRNAGDSPECWYLNGLANSTDTFPPPELTTNADCLYLNGSSYHGNISMTASGISCQSWTEQCPHRHTMNKTYPELNKAKNYCRNPQNSGQRPWCFTTDRNKRWEYCDIPKCIPVDGSYGNWSLNSTCNETCGEGFETWTRECNNPKPKYGGKNCSHLGEPVEYRPCSAKACPVNGGYSNWTLIDGIYSNWTTSPCSATCGQGVEIRTRQCDNPPGKYGGNCSKQGPAQEIRKCEIKPCPGKNNVQWSVMIIQLFPNSRVSLSQSPYALLSQSPYALQHMVFSQKTLDSGGHFLKY</sequence>
<dbReference type="SMART" id="SM00209">
    <property type="entry name" value="TSP1"/>
    <property type="match status" value="2"/>
</dbReference>
<keyword evidence="2" id="KW-0597">Phosphoprotein</keyword>
<evidence type="ECO:0000256" key="3">
    <source>
        <dbReference type="ARBA" id="ARBA00022572"/>
    </source>
</evidence>
<dbReference type="InterPro" id="IPR050759">
    <property type="entry name" value="Serine_protease_kringle"/>
</dbReference>
<dbReference type="InterPro" id="IPR036790">
    <property type="entry name" value="Frizzled_dom_sf"/>
</dbReference>
<dbReference type="InterPro" id="IPR020067">
    <property type="entry name" value="Frizzled_dom"/>
</dbReference>
<dbReference type="InterPro" id="IPR000001">
    <property type="entry name" value="Kringle"/>
</dbReference>
<dbReference type="InterPro" id="IPR036383">
    <property type="entry name" value="TSP1_rpt_sf"/>
</dbReference>
<evidence type="ECO:0000313" key="9">
    <source>
        <dbReference type="Proteomes" id="UP001152795"/>
    </source>
</evidence>
<feature type="disulfide bond" evidence="7">
    <location>
        <begin position="219"/>
        <end position="296"/>
    </location>
</feature>
<keyword evidence="8" id="KW-0418">Kinase</keyword>
<dbReference type="GO" id="GO:0004175">
    <property type="term" value="F:endopeptidase activity"/>
    <property type="evidence" value="ECO:0007669"/>
    <property type="project" value="TreeGrafter"/>
</dbReference>
<dbReference type="SUPFAM" id="SSF57440">
    <property type="entry name" value="Kringle-like"/>
    <property type="match status" value="1"/>
</dbReference>
<dbReference type="AlphaFoldDB" id="A0A6S7IMG9"/>
<keyword evidence="8" id="KW-0472">Membrane</keyword>
<evidence type="ECO:0000256" key="4">
    <source>
        <dbReference type="ARBA" id="ARBA00022741"/>
    </source>
</evidence>
<evidence type="ECO:0000256" key="1">
    <source>
        <dbReference type="ARBA" id="ARBA00004479"/>
    </source>
</evidence>
<dbReference type="GO" id="GO:0016301">
    <property type="term" value="F:kinase activity"/>
    <property type="evidence" value="ECO:0007669"/>
    <property type="project" value="UniProtKB-KW"/>
</dbReference>
<dbReference type="InterPro" id="IPR013806">
    <property type="entry name" value="Kringle-like"/>
</dbReference>
<dbReference type="OrthoDB" id="411811at2759"/>
<dbReference type="PROSITE" id="PS50092">
    <property type="entry name" value="TSP1"/>
    <property type="match status" value="2"/>
</dbReference>
<keyword evidence="8" id="KW-0812">Transmembrane</keyword>
<evidence type="ECO:0000256" key="2">
    <source>
        <dbReference type="ARBA" id="ARBA00022553"/>
    </source>
</evidence>
<dbReference type="Gene3D" id="2.20.100.10">
    <property type="entry name" value="Thrombospondin type-1 (TSP1) repeat"/>
    <property type="match status" value="2"/>
</dbReference>
<dbReference type="GO" id="GO:0005615">
    <property type="term" value="C:extracellular space"/>
    <property type="evidence" value="ECO:0007669"/>
    <property type="project" value="TreeGrafter"/>
</dbReference>
<dbReference type="GO" id="GO:0016020">
    <property type="term" value="C:membrane"/>
    <property type="evidence" value="ECO:0007669"/>
    <property type="project" value="UniProtKB-SubCell"/>
</dbReference>
<dbReference type="Proteomes" id="UP001152795">
    <property type="component" value="Unassembled WGS sequence"/>
</dbReference>
<protein>
    <submittedName>
        <fullName evidence="8">Tyrosine- kinase transmembrane receptor ROR2</fullName>
    </submittedName>
</protein>
<accession>A0A6S7IMG9</accession>
<keyword evidence="8" id="KW-0675">Receptor</keyword>
<dbReference type="PRINTS" id="PR00018">
    <property type="entry name" value="KRINGLE"/>
</dbReference>
<dbReference type="PANTHER" id="PTHR24261:SF7">
    <property type="entry name" value="KRINGLE DOMAIN-CONTAINING PROTEIN"/>
    <property type="match status" value="1"/>
</dbReference>
<dbReference type="InterPro" id="IPR000884">
    <property type="entry name" value="TSP1_rpt"/>
</dbReference>
<dbReference type="PROSITE" id="PS00021">
    <property type="entry name" value="KRINGLE_1"/>
    <property type="match status" value="1"/>
</dbReference>
<feature type="disulfide bond" evidence="7">
    <location>
        <begin position="240"/>
        <end position="279"/>
    </location>
</feature>
<dbReference type="PANTHER" id="PTHR24261">
    <property type="entry name" value="PLASMINOGEN-RELATED"/>
    <property type="match status" value="1"/>
</dbReference>
<keyword evidence="4" id="KW-0547">Nucleotide-binding</keyword>
<dbReference type="GO" id="GO:0005524">
    <property type="term" value="F:ATP binding"/>
    <property type="evidence" value="ECO:0007669"/>
    <property type="project" value="UniProtKB-KW"/>
</dbReference>
<evidence type="ECO:0000256" key="5">
    <source>
        <dbReference type="ARBA" id="ARBA00022840"/>
    </source>
</evidence>
<comment type="subcellular location">
    <subcellularLocation>
        <location evidence="1">Membrane</location>
        <topology evidence="1">Single-pass type I membrane protein</topology>
    </subcellularLocation>
</comment>
<dbReference type="CDD" id="cd00108">
    <property type="entry name" value="KR"/>
    <property type="match status" value="1"/>
</dbReference>
<keyword evidence="9" id="KW-1185">Reference proteome</keyword>
<name>A0A6S7IMG9_PARCT</name>
<gene>
    <name evidence="8" type="ORF">PACLA_8A046100</name>
</gene>
<dbReference type="Gene3D" id="2.40.20.10">
    <property type="entry name" value="Plasminogen Kringle 4"/>
    <property type="match status" value="1"/>
</dbReference>
<keyword evidence="8" id="KW-0808">Transferase</keyword>
<keyword evidence="3 7" id="KW-0420">Kringle</keyword>
<comment type="caution">
    <text evidence="8">The sequence shown here is derived from an EMBL/GenBank/DDBJ whole genome shotgun (WGS) entry which is preliminary data.</text>
</comment>
<dbReference type="SMART" id="SM00130">
    <property type="entry name" value="KR"/>
    <property type="match status" value="1"/>
</dbReference>
<organism evidence="8 9">
    <name type="scientific">Paramuricea clavata</name>
    <name type="common">Red gorgonian</name>
    <name type="synonym">Violescent sea-whip</name>
    <dbReference type="NCBI Taxonomy" id="317549"/>
    <lineage>
        <taxon>Eukaryota</taxon>
        <taxon>Metazoa</taxon>
        <taxon>Cnidaria</taxon>
        <taxon>Anthozoa</taxon>
        <taxon>Octocorallia</taxon>
        <taxon>Malacalcyonacea</taxon>
        <taxon>Plexauridae</taxon>
        <taxon>Paramuricea</taxon>
    </lineage>
</organism>
<dbReference type="SUPFAM" id="SSF82895">
    <property type="entry name" value="TSP-1 type 1 repeat"/>
    <property type="match status" value="2"/>
</dbReference>
<dbReference type="InterPro" id="IPR038178">
    <property type="entry name" value="Kringle_sf"/>
</dbReference>
<evidence type="ECO:0000256" key="7">
    <source>
        <dbReference type="PROSITE-ProRule" id="PRU00121"/>
    </source>
</evidence>
<proteinExistence type="predicted"/>
<dbReference type="Pfam" id="PF00090">
    <property type="entry name" value="TSP_1"/>
    <property type="match status" value="2"/>
</dbReference>
<dbReference type="EMBL" id="CACRXK020005683">
    <property type="protein sequence ID" value="CAB4007051.1"/>
    <property type="molecule type" value="Genomic_DNA"/>
</dbReference>
<keyword evidence="5" id="KW-0067">ATP-binding</keyword>